<feature type="domain" description="GGDEF" evidence="3">
    <location>
        <begin position="376"/>
        <end position="504"/>
    </location>
</feature>
<feature type="transmembrane region" description="Helical" evidence="1">
    <location>
        <begin position="66"/>
        <end position="83"/>
    </location>
</feature>
<keyword evidence="1" id="KW-1133">Transmembrane helix</keyword>
<evidence type="ECO:0000259" key="2">
    <source>
        <dbReference type="PROSITE" id="PS50883"/>
    </source>
</evidence>
<feature type="transmembrane region" description="Helical" evidence="1">
    <location>
        <begin position="36"/>
        <end position="60"/>
    </location>
</feature>
<evidence type="ECO:0000256" key="1">
    <source>
        <dbReference type="SAM" id="Phobius"/>
    </source>
</evidence>
<organism evidence="4 5">
    <name type="scientific">Butyrivibrio fibrisolvens</name>
    <dbReference type="NCBI Taxonomy" id="831"/>
    <lineage>
        <taxon>Bacteria</taxon>
        <taxon>Bacillati</taxon>
        <taxon>Bacillota</taxon>
        <taxon>Clostridia</taxon>
        <taxon>Lachnospirales</taxon>
        <taxon>Lachnospiraceae</taxon>
        <taxon>Butyrivibrio</taxon>
    </lineage>
</organism>
<sequence length="768" mass="88033">MINYAAIICLFLILIVNAISIYVVNRLGKLYSIYSVWALGASMLSITANMVIACTTYSGVVMACESMYYIFIAYEFFMFYKLFTSYIYPSNETKTVEYIIRGLLVVDTVLLIFNMFTGFVFSVHVINDKPARFLDLGVFIDNHEPAYFHYVVCFIISLSFMVPSIIRIFTSKGIYKIRYIAIVALFGGLETILGVNFYLDFPVPVVLFLNTLMIMLNYYIMSYYVPEKIKIGTMEESLKRQSSGLVAYDNDGNLALVNEITFELLNIPADDLDALKAKIDELLEKRDGRNKIYDRWIEEIKGKDLGTKYLQIDGGTLRDRRGNKIGGFYSISDHTAEQNAIISEHYKLTHDELTGLYNKEGFYETVKETLKKEPRSDYMLICTNVRDFKIINDLFGFDKGNEIIQKIAAMINTGTYQKDVTARIVADQFAILTTKDRYDAVDMSKQLAEVSKLIASSYYSMTIHCGIYNITNPEMEVSLMCDRANMAISTIRDEPGNTIVTYDDKMMSDILHDRQVANQLEQAIYKNQFVIFLQPQVTPLGEVIGAEALVRWDDPKRGILTPGVFIDILEKTGCLYKLDLHVWELAARQLAAWKGTPFERLNISVNISPKDFYYVDVFKEFTGLVNKYDISPSKLKLEITETALMIEPTRQLTLIGKLNNFGFDFEIDDFGTGYSSLSLLKDMPAEILKIDMEFLHETENEQRSKKILESIISLAHELKMKVITEGVEYEHQVKSLRELGCDIFQGYYYSKPLPVSEFEEKYRDHVNK</sequence>
<dbReference type="OrthoDB" id="9805474at2"/>
<feature type="transmembrane region" description="Helical" evidence="1">
    <location>
        <begin position="104"/>
        <end position="126"/>
    </location>
</feature>
<dbReference type="InterPro" id="IPR050706">
    <property type="entry name" value="Cyclic-di-GMP_PDE-like"/>
</dbReference>
<dbReference type="InterPro" id="IPR043128">
    <property type="entry name" value="Rev_trsase/Diguanyl_cyclase"/>
</dbReference>
<dbReference type="PANTHER" id="PTHR33121:SF71">
    <property type="entry name" value="OXYGEN SENSOR PROTEIN DOSP"/>
    <property type="match status" value="1"/>
</dbReference>
<dbReference type="InterPro" id="IPR000160">
    <property type="entry name" value="GGDEF_dom"/>
</dbReference>
<proteinExistence type="predicted"/>
<evidence type="ECO:0000313" key="5">
    <source>
        <dbReference type="Proteomes" id="UP000182584"/>
    </source>
</evidence>
<dbReference type="InterPro" id="IPR001633">
    <property type="entry name" value="EAL_dom"/>
</dbReference>
<dbReference type="AlphaFoldDB" id="A0A1H9LCZ5"/>
<dbReference type="SUPFAM" id="SSF55073">
    <property type="entry name" value="Nucleotide cyclase"/>
    <property type="match status" value="1"/>
</dbReference>
<dbReference type="CDD" id="cd01949">
    <property type="entry name" value="GGDEF"/>
    <property type="match status" value="1"/>
</dbReference>
<dbReference type="NCBIfam" id="TIGR00254">
    <property type="entry name" value="GGDEF"/>
    <property type="match status" value="1"/>
</dbReference>
<dbReference type="PROSITE" id="PS50883">
    <property type="entry name" value="EAL"/>
    <property type="match status" value="1"/>
</dbReference>
<dbReference type="GO" id="GO:0071111">
    <property type="term" value="F:cyclic-guanylate-specific phosphodiesterase activity"/>
    <property type="evidence" value="ECO:0007669"/>
    <property type="project" value="InterPro"/>
</dbReference>
<protein>
    <submittedName>
        <fullName evidence="4">Diguanylate cyclase (GGDEF) domain-containing protein</fullName>
    </submittedName>
</protein>
<keyword evidence="1" id="KW-0472">Membrane</keyword>
<reference evidence="4 5" key="1">
    <citation type="submission" date="2016-10" db="EMBL/GenBank/DDBJ databases">
        <authorList>
            <person name="de Groot N.N."/>
        </authorList>
    </citation>
    <scope>NUCLEOTIDE SEQUENCE [LARGE SCALE GENOMIC DNA]</scope>
    <source>
        <strain evidence="4 5">AR40</strain>
    </source>
</reference>
<evidence type="ECO:0000313" key="4">
    <source>
        <dbReference type="EMBL" id="SER09240.1"/>
    </source>
</evidence>
<dbReference type="InterPro" id="IPR035919">
    <property type="entry name" value="EAL_sf"/>
</dbReference>
<feature type="domain" description="EAL" evidence="2">
    <location>
        <begin position="513"/>
        <end position="766"/>
    </location>
</feature>
<dbReference type="Proteomes" id="UP000182584">
    <property type="component" value="Unassembled WGS sequence"/>
</dbReference>
<dbReference type="Gene3D" id="3.30.70.270">
    <property type="match status" value="1"/>
</dbReference>
<dbReference type="CDD" id="cd01948">
    <property type="entry name" value="EAL"/>
    <property type="match status" value="1"/>
</dbReference>
<keyword evidence="1" id="KW-0812">Transmembrane</keyword>
<feature type="transmembrane region" description="Helical" evidence="1">
    <location>
        <begin position="178"/>
        <end position="199"/>
    </location>
</feature>
<feature type="transmembrane region" description="Helical" evidence="1">
    <location>
        <begin position="6"/>
        <end position="24"/>
    </location>
</feature>
<dbReference type="Pfam" id="PF00563">
    <property type="entry name" value="EAL"/>
    <property type="match status" value="1"/>
</dbReference>
<name>A0A1H9LCZ5_BUTFI</name>
<dbReference type="Pfam" id="PF00990">
    <property type="entry name" value="GGDEF"/>
    <property type="match status" value="1"/>
</dbReference>
<dbReference type="InterPro" id="IPR029787">
    <property type="entry name" value="Nucleotide_cyclase"/>
</dbReference>
<dbReference type="PANTHER" id="PTHR33121">
    <property type="entry name" value="CYCLIC DI-GMP PHOSPHODIESTERASE PDEF"/>
    <property type="match status" value="1"/>
</dbReference>
<dbReference type="SMART" id="SM00052">
    <property type="entry name" value="EAL"/>
    <property type="match status" value="1"/>
</dbReference>
<dbReference type="PROSITE" id="PS50887">
    <property type="entry name" value="GGDEF"/>
    <property type="match status" value="1"/>
</dbReference>
<dbReference type="SMART" id="SM00267">
    <property type="entry name" value="GGDEF"/>
    <property type="match status" value="1"/>
</dbReference>
<dbReference type="Gene3D" id="3.20.20.450">
    <property type="entry name" value="EAL domain"/>
    <property type="match status" value="1"/>
</dbReference>
<dbReference type="RefSeq" id="WP_074753888.1">
    <property type="nucleotide sequence ID" value="NZ_FOGJ01000002.1"/>
</dbReference>
<feature type="transmembrane region" description="Helical" evidence="1">
    <location>
        <begin position="146"/>
        <end position="166"/>
    </location>
</feature>
<feature type="transmembrane region" description="Helical" evidence="1">
    <location>
        <begin position="205"/>
        <end position="225"/>
    </location>
</feature>
<gene>
    <name evidence="4" type="ORF">SAMN04487884_10228</name>
</gene>
<dbReference type="SUPFAM" id="SSF141868">
    <property type="entry name" value="EAL domain-like"/>
    <property type="match status" value="1"/>
</dbReference>
<dbReference type="eggNOG" id="COG5001">
    <property type="taxonomic scope" value="Bacteria"/>
</dbReference>
<evidence type="ECO:0000259" key="3">
    <source>
        <dbReference type="PROSITE" id="PS50887"/>
    </source>
</evidence>
<dbReference type="EMBL" id="FOGJ01000002">
    <property type="protein sequence ID" value="SER09240.1"/>
    <property type="molecule type" value="Genomic_DNA"/>
</dbReference>
<accession>A0A1H9LCZ5</accession>